<organism evidence="3 4">
    <name type="scientific">Pseudocohnilembus persalinus</name>
    <name type="common">Ciliate</name>
    <dbReference type="NCBI Taxonomy" id="266149"/>
    <lineage>
        <taxon>Eukaryota</taxon>
        <taxon>Sar</taxon>
        <taxon>Alveolata</taxon>
        <taxon>Ciliophora</taxon>
        <taxon>Intramacronucleata</taxon>
        <taxon>Oligohymenophorea</taxon>
        <taxon>Scuticociliatia</taxon>
        <taxon>Philasterida</taxon>
        <taxon>Pseudocohnilembidae</taxon>
        <taxon>Pseudocohnilembus</taxon>
    </lineage>
</organism>
<reference evidence="3 4" key="1">
    <citation type="journal article" date="2015" name="Sci. Rep.">
        <title>Genome of the facultative scuticociliatosis pathogen Pseudocohnilembus persalinus provides insight into its virulence through horizontal gene transfer.</title>
        <authorList>
            <person name="Xiong J."/>
            <person name="Wang G."/>
            <person name="Cheng J."/>
            <person name="Tian M."/>
            <person name="Pan X."/>
            <person name="Warren A."/>
            <person name="Jiang C."/>
            <person name="Yuan D."/>
            <person name="Miao W."/>
        </authorList>
    </citation>
    <scope>NUCLEOTIDE SEQUENCE [LARGE SCALE GENOMIC DNA]</scope>
    <source>
        <strain evidence="3">36N120E</strain>
    </source>
</reference>
<dbReference type="PROSITE" id="PS50222">
    <property type="entry name" value="EF_HAND_2"/>
    <property type="match status" value="1"/>
</dbReference>
<dbReference type="InterPro" id="IPR002048">
    <property type="entry name" value="EF_hand_dom"/>
</dbReference>
<dbReference type="InterPro" id="IPR018247">
    <property type="entry name" value="EF_Hand_1_Ca_BS"/>
</dbReference>
<proteinExistence type="predicted"/>
<feature type="domain" description="EF-hand" evidence="2">
    <location>
        <begin position="51"/>
        <end position="86"/>
    </location>
</feature>
<dbReference type="InParanoid" id="A0A0V0QNE8"/>
<protein>
    <recommendedName>
        <fullName evidence="2">EF-hand domain-containing protein</fullName>
    </recommendedName>
</protein>
<name>A0A0V0QNE8_PSEPJ</name>
<dbReference type="Proteomes" id="UP000054937">
    <property type="component" value="Unassembled WGS sequence"/>
</dbReference>
<dbReference type="Gene3D" id="1.10.238.10">
    <property type="entry name" value="EF-hand"/>
    <property type="match status" value="1"/>
</dbReference>
<dbReference type="EMBL" id="LDAU01000128">
    <property type="protein sequence ID" value="KRX03687.1"/>
    <property type="molecule type" value="Genomic_DNA"/>
</dbReference>
<evidence type="ECO:0000313" key="4">
    <source>
        <dbReference type="Proteomes" id="UP000054937"/>
    </source>
</evidence>
<sequence>MNSLNNQIKDAVLTINQQIIDSVFKQFDYQIKNLTSEYFLLVFQSILEIWDDEELINEFFRICDKNEDGFVDYIELIQNLETVCLSEQVENQCRIFCRNFKDKNIKFEELLSYINSRKENGQDNFEFVQDLFEELDYEELGFINYWDLYFKQINLFFIVKYLQLIL</sequence>
<keyword evidence="4" id="KW-1185">Reference proteome</keyword>
<evidence type="ECO:0000259" key="2">
    <source>
        <dbReference type="PROSITE" id="PS50222"/>
    </source>
</evidence>
<dbReference type="SUPFAM" id="SSF47473">
    <property type="entry name" value="EF-hand"/>
    <property type="match status" value="1"/>
</dbReference>
<dbReference type="GO" id="GO:0005509">
    <property type="term" value="F:calcium ion binding"/>
    <property type="evidence" value="ECO:0007669"/>
    <property type="project" value="InterPro"/>
</dbReference>
<comment type="caution">
    <text evidence="3">The sequence shown here is derived from an EMBL/GenBank/DDBJ whole genome shotgun (WGS) entry which is preliminary data.</text>
</comment>
<evidence type="ECO:0000256" key="1">
    <source>
        <dbReference type="ARBA" id="ARBA00022837"/>
    </source>
</evidence>
<evidence type="ECO:0000313" key="3">
    <source>
        <dbReference type="EMBL" id="KRX03687.1"/>
    </source>
</evidence>
<accession>A0A0V0QNE8</accession>
<gene>
    <name evidence="3" type="ORF">PPERSA_10371</name>
</gene>
<keyword evidence="1" id="KW-0106">Calcium</keyword>
<dbReference type="PROSITE" id="PS00018">
    <property type="entry name" value="EF_HAND_1"/>
    <property type="match status" value="1"/>
</dbReference>
<dbReference type="InterPro" id="IPR011992">
    <property type="entry name" value="EF-hand-dom_pair"/>
</dbReference>
<dbReference type="AlphaFoldDB" id="A0A0V0QNE8"/>